<gene>
    <name evidence="10" type="ORF">LIZ65_02995</name>
</gene>
<sequence>MKKVNLVIDKKGYGVREAMKTLRTNIQFCGDDKQVIMVTSCLPGEGKTSTSIDLACAIAEMNKSVILIDADMRKSVMASRLQIDGAGKGLSHFLSGQCTLADAIVSTNIPKMHLLMAGPLAPNPTELLETSRFKGMVESLRKVYDYILIDCPPMGLVIDAAIVARYSDGIILVVESAKTKYRLAQDVKAKLEITGCPMLGVVLNKVERKHNKGYYSKYYGKEYGKKGYGEYYGADSKEEKSEKAVKNPKAAKQ</sequence>
<dbReference type="InterPro" id="IPR050445">
    <property type="entry name" value="Bact_polysacc_biosynth/exp"/>
</dbReference>
<dbReference type="NCBIfam" id="TIGR01007">
    <property type="entry name" value="eps_fam"/>
    <property type="match status" value="1"/>
</dbReference>
<evidence type="ECO:0000256" key="3">
    <source>
        <dbReference type="ARBA" id="ARBA00022679"/>
    </source>
</evidence>
<dbReference type="InterPro" id="IPR025669">
    <property type="entry name" value="AAA_dom"/>
</dbReference>
<keyword evidence="3" id="KW-0808">Transferase</keyword>
<dbReference type="PANTHER" id="PTHR32309">
    <property type="entry name" value="TYROSINE-PROTEIN KINASE"/>
    <property type="match status" value="1"/>
</dbReference>
<proteinExistence type="inferred from homology"/>
<dbReference type="Pfam" id="PF13614">
    <property type="entry name" value="AAA_31"/>
    <property type="match status" value="1"/>
</dbReference>
<keyword evidence="5 10" id="KW-0418">Kinase</keyword>
<keyword evidence="7" id="KW-0829">Tyrosine-protein kinase</keyword>
<organism evidence="10 11">
    <name type="scientific">Bariatricus massiliensis</name>
    <dbReference type="NCBI Taxonomy" id="1745713"/>
    <lineage>
        <taxon>Bacteria</taxon>
        <taxon>Bacillati</taxon>
        <taxon>Bacillota</taxon>
        <taxon>Clostridia</taxon>
        <taxon>Lachnospirales</taxon>
        <taxon>Lachnospiraceae</taxon>
        <taxon>Bariatricus</taxon>
    </lineage>
</organism>
<dbReference type="EMBL" id="JAJCIS010000001">
    <property type="protein sequence ID" value="MCB7386245.1"/>
    <property type="molecule type" value="Genomic_DNA"/>
</dbReference>
<dbReference type="RefSeq" id="WP_066732521.1">
    <property type="nucleotide sequence ID" value="NZ_JAJCIQ010000001.1"/>
</dbReference>
<evidence type="ECO:0000259" key="9">
    <source>
        <dbReference type="Pfam" id="PF13614"/>
    </source>
</evidence>
<evidence type="ECO:0000256" key="1">
    <source>
        <dbReference type="ARBA" id="ARBA00007316"/>
    </source>
</evidence>
<dbReference type="CDD" id="cd05387">
    <property type="entry name" value="BY-kinase"/>
    <property type="match status" value="1"/>
</dbReference>
<keyword evidence="6" id="KW-0067">ATP-binding</keyword>
<dbReference type="PANTHER" id="PTHR32309:SF13">
    <property type="entry name" value="FERRIC ENTEROBACTIN TRANSPORT PROTEIN FEPE"/>
    <property type="match status" value="1"/>
</dbReference>
<name>A0ABS8DCX9_9FIRM</name>
<evidence type="ECO:0000256" key="5">
    <source>
        <dbReference type="ARBA" id="ARBA00022777"/>
    </source>
</evidence>
<accession>A0ABS8DCX9</accession>
<dbReference type="InterPro" id="IPR027417">
    <property type="entry name" value="P-loop_NTPase"/>
</dbReference>
<evidence type="ECO:0000256" key="8">
    <source>
        <dbReference type="ARBA" id="ARBA00051245"/>
    </source>
</evidence>
<dbReference type="EC" id="2.7.10.2" evidence="2"/>
<comment type="similarity">
    <text evidence="1">Belongs to the CpsD/CapB family.</text>
</comment>
<evidence type="ECO:0000256" key="4">
    <source>
        <dbReference type="ARBA" id="ARBA00022741"/>
    </source>
</evidence>
<comment type="caution">
    <text evidence="10">The sequence shown here is derived from an EMBL/GenBank/DDBJ whole genome shotgun (WGS) entry which is preliminary data.</text>
</comment>
<evidence type="ECO:0000256" key="6">
    <source>
        <dbReference type="ARBA" id="ARBA00022840"/>
    </source>
</evidence>
<dbReference type="Proteomes" id="UP001299546">
    <property type="component" value="Unassembled WGS sequence"/>
</dbReference>
<protein>
    <recommendedName>
        <fullName evidence="2">non-specific protein-tyrosine kinase</fullName>
        <ecNumber evidence="2">2.7.10.2</ecNumber>
    </recommendedName>
</protein>
<evidence type="ECO:0000313" key="11">
    <source>
        <dbReference type="Proteomes" id="UP001299546"/>
    </source>
</evidence>
<evidence type="ECO:0000313" key="10">
    <source>
        <dbReference type="EMBL" id="MCB7386245.1"/>
    </source>
</evidence>
<keyword evidence="11" id="KW-1185">Reference proteome</keyword>
<dbReference type="Gene3D" id="3.40.50.300">
    <property type="entry name" value="P-loop containing nucleotide triphosphate hydrolases"/>
    <property type="match status" value="1"/>
</dbReference>
<dbReference type="GO" id="GO:0016301">
    <property type="term" value="F:kinase activity"/>
    <property type="evidence" value="ECO:0007669"/>
    <property type="project" value="UniProtKB-KW"/>
</dbReference>
<evidence type="ECO:0000256" key="7">
    <source>
        <dbReference type="ARBA" id="ARBA00023137"/>
    </source>
</evidence>
<evidence type="ECO:0000256" key="2">
    <source>
        <dbReference type="ARBA" id="ARBA00011903"/>
    </source>
</evidence>
<dbReference type="SUPFAM" id="SSF52540">
    <property type="entry name" value="P-loop containing nucleoside triphosphate hydrolases"/>
    <property type="match status" value="1"/>
</dbReference>
<dbReference type="InterPro" id="IPR005702">
    <property type="entry name" value="Wzc-like_C"/>
</dbReference>
<reference evidence="10 11" key="1">
    <citation type="submission" date="2021-10" db="EMBL/GenBank/DDBJ databases">
        <title>Collection of gut derived symbiotic bacterial strains cultured from healthy donors.</title>
        <authorList>
            <person name="Lin H."/>
            <person name="Littmann E."/>
            <person name="Kohout C."/>
            <person name="Pamer E.G."/>
        </authorList>
    </citation>
    <scope>NUCLEOTIDE SEQUENCE [LARGE SCALE GENOMIC DNA]</scope>
    <source>
        <strain evidence="10 11">DFI.1.165</strain>
    </source>
</reference>
<comment type="catalytic activity">
    <reaction evidence="8">
        <text>L-tyrosyl-[protein] + ATP = O-phospho-L-tyrosyl-[protein] + ADP + H(+)</text>
        <dbReference type="Rhea" id="RHEA:10596"/>
        <dbReference type="Rhea" id="RHEA-COMP:10136"/>
        <dbReference type="Rhea" id="RHEA-COMP:20101"/>
        <dbReference type="ChEBI" id="CHEBI:15378"/>
        <dbReference type="ChEBI" id="CHEBI:30616"/>
        <dbReference type="ChEBI" id="CHEBI:46858"/>
        <dbReference type="ChEBI" id="CHEBI:61978"/>
        <dbReference type="ChEBI" id="CHEBI:456216"/>
        <dbReference type="EC" id="2.7.10.2"/>
    </reaction>
</comment>
<keyword evidence="4" id="KW-0547">Nucleotide-binding</keyword>
<feature type="domain" description="AAA" evidence="9">
    <location>
        <begin position="34"/>
        <end position="176"/>
    </location>
</feature>